<feature type="domain" description="C3H1-type" evidence="3">
    <location>
        <begin position="132"/>
        <end position="159"/>
    </location>
</feature>
<dbReference type="GO" id="GO:0008270">
    <property type="term" value="F:zinc ion binding"/>
    <property type="evidence" value="ECO:0007669"/>
    <property type="project" value="UniProtKB-KW"/>
</dbReference>
<evidence type="ECO:0000313" key="5">
    <source>
        <dbReference type="EMBL" id="RMX49599.1"/>
    </source>
</evidence>
<dbReference type="InterPro" id="IPR016135">
    <property type="entry name" value="UBQ-conjugating_enzyme/RWD"/>
</dbReference>
<name>A0A3M6U7R4_POCDA</name>
<feature type="domain" description="RWD" evidence="4">
    <location>
        <begin position="10"/>
        <end position="114"/>
    </location>
</feature>
<keyword evidence="1" id="KW-0862">Zinc</keyword>
<dbReference type="PANTHER" id="PTHR46729">
    <property type="entry name" value="LEUKOCYTE RECEPTOR CLUSTER MEMBER 9"/>
    <property type="match status" value="1"/>
</dbReference>
<dbReference type="SUPFAM" id="SSF52540">
    <property type="entry name" value="P-loop containing nucleoside triphosphate hydrolases"/>
    <property type="match status" value="1"/>
</dbReference>
<feature type="compositionally biased region" description="Basic and acidic residues" evidence="2">
    <location>
        <begin position="169"/>
        <end position="183"/>
    </location>
</feature>
<keyword evidence="6" id="KW-1185">Reference proteome</keyword>
<gene>
    <name evidence="5" type="ORF">pdam_00003017</name>
</gene>
<feature type="region of interest" description="Disordered" evidence="2">
    <location>
        <begin position="164"/>
        <end position="197"/>
    </location>
</feature>
<dbReference type="Gene3D" id="3.10.110.10">
    <property type="entry name" value="Ubiquitin Conjugating Enzyme"/>
    <property type="match status" value="1"/>
</dbReference>
<dbReference type="AlphaFoldDB" id="A0A3M6U7R4"/>
<dbReference type="Pfam" id="PF05773">
    <property type="entry name" value="RWD"/>
    <property type="match status" value="1"/>
</dbReference>
<dbReference type="PROSITE" id="PS50103">
    <property type="entry name" value="ZF_C3H1"/>
    <property type="match status" value="1"/>
</dbReference>
<dbReference type="OrthoDB" id="10263155at2759"/>
<dbReference type="InterPro" id="IPR000571">
    <property type="entry name" value="Znf_CCCH"/>
</dbReference>
<dbReference type="InterPro" id="IPR027417">
    <property type="entry name" value="P-loop_NTPase"/>
</dbReference>
<evidence type="ECO:0000259" key="3">
    <source>
        <dbReference type="PROSITE" id="PS50103"/>
    </source>
</evidence>
<dbReference type="Pfam" id="PF04457">
    <property type="entry name" value="MJ1316"/>
    <property type="match status" value="1"/>
</dbReference>
<feature type="zinc finger region" description="C3H1-type" evidence="1">
    <location>
        <begin position="132"/>
        <end position="159"/>
    </location>
</feature>
<dbReference type="SMART" id="SM00591">
    <property type="entry name" value="RWD"/>
    <property type="match status" value="1"/>
</dbReference>
<reference evidence="5 6" key="1">
    <citation type="journal article" date="2018" name="Sci. Rep.">
        <title>Comparative analysis of the Pocillopora damicornis genome highlights role of immune system in coral evolution.</title>
        <authorList>
            <person name="Cunning R."/>
            <person name="Bay R.A."/>
            <person name="Gillette P."/>
            <person name="Baker A.C."/>
            <person name="Traylor-Knowles N."/>
        </authorList>
    </citation>
    <scope>NUCLEOTIDE SEQUENCE [LARGE SCALE GENOMIC DNA]</scope>
    <source>
        <strain evidence="5">RSMAS</strain>
        <tissue evidence="5">Whole animal</tissue>
    </source>
</reference>
<dbReference type="STRING" id="46731.A0A3M6U7R4"/>
<dbReference type="InterPro" id="IPR006575">
    <property type="entry name" value="RWD_dom"/>
</dbReference>
<dbReference type="Gene3D" id="3.90.1140.10">
    <property type="entry name" value="Cyclic phosphodiesterase"/>
    <property type="match status" value="1"/>
</dbReference>
<dbReference type="Proteomes" id="UP000275408">
    <property type="component" value="Unassembled WGS sequence"/>
</dbReference>
<evidence type="ECO:0000259" key="4">
    <source>
        <dbReference type="PROSITE" id="PS50908"/>
    </source>
</evidence>
<evidence type="ECO:0000256" key="2">
    <source>
        <dbReference type="SAM" id="MobiDB-lite"/>
    </source>
</evidence>
<dbReference type="InterPro" id="IPR040459">
    <property type="entry name" value="MJ1316"/>
</dbReference>
<dbReference type="InterPro" id="IPR019510">
    <property type="entry name" value="AKAP7-like_phosphoesterase"/>
</dbReference>
<dbReference type="PROSITE" id="PS50908">
    <property type="entry name" value="RWD"/>
    <property type="match status" value="1"/>
</dbReference>
<proteinExistence type="predicted"/>
<dbReference type="PANTHER" id="PTHR46729:SF1">
    <property type="entry name" value="LEUKOCYTE RECEPTOR CLUSTER MEMBER 9"/>
    <property type="match status" value="1"/>
</dbReference>
<dbReference type="InterPro" id="IPR042653">
    <property type="entry name" value="Leng9"/>
</dbReference>
<keyword evidence="1" id="KW-0863">Zinc-finger</keyword>
<dbReference type="SMART" id="SM00356">
    <property type="entry name" value="ZnF_C3H1"/>
    <property type="match status" value="1"/>
</dbReference>
<dbReference type="Pfam" id="PF10469">
    <property type="entry name" value="AKAP7_NLS"/>
    <property type="match status" value="1"/>
</dbReference>
<dbReference type="CDD" id="cd23823">
    <property type="entry name" value="RWD_GCN2"/>
    <property type="match status" value="1"/>
</dbReference>
<dbReference type="Gene3D" id="3.40.50.300">
    <property type="entry name" value="P-loop containing nucleotide triphosphate hydrolases"/>
    <property type="match status" value="1"/>
</dbReference>
<protein>
    <recommendedName>
        <fullName evidence="7">C3H1-type domain-containing protein</fullName>
    </recommendedName>
</protein>
<dbReference type="SUPFAM" id="SSF55144">
    <property type="entry name" value="LigT-like"/>
    <property type="match status" value="1"/>
</dbReference>
<organism evidence="5 6">
    <name type="scientific">Pocillopora damicornis</name>
    <name type="common">Cauliflower coral</name>
    <name type="synonym">Millepora damicornis</name>
    <dbReference type="NCBI Taxonomy" id="46731"/>
    <lineage>
        <taxon>Eukaryota</taxon>
        <taxon>Metazoa</taxon>
        <taxon>Cnidaria</taxon>
        <taxon>Anthozoa</taxon>
        <taxon>Hexacorallia</taxon>
        <taxon>Scleractinia</taxon>
        <taxon>Astrocoeniina</taxon>
        <taxon>Pocilloporidae</taxon>
        <taxon>Pocillopora</taxon>
    </lineage>
</organism>
<accession>A0A3M6U7R4</accession>
<evidence type="ECO:0000256" key="1">
    <source>
        <dbReference type="PROSITE-ProRule" id="PRU00723"/>
    </source>
</evidence>
<comment type="caution">
    <text evidence="5">The sequence shown here is derived from an EMBL/GenBank/DDBJ whole genome shotgun (WGS) entry which is preliminary data.</text>
</comment>
<dbReference type="InterPro" id="IPR009097">
    <property type="entry name" value="Cyclic_Pdiesterase"/>
</dbReference>
<dbReference type="EMBL" id="RCHS01002083">
    <property type="protein sequence ID" value="RMX49599.1"/>
    <property type="molecule type" value="Genomic_DNA"/>
</dbReference>
<keyword evidence="1" id="KW-0479">Metal-binding</keyword>
<evidence type="ECO:0000313" key="6">
    <source>
        <dbReference type="Proteomes" id="UP000275408"/>
    </source>
</evidence>
<dbReference type="SUPFAM" id="SSF54495">
    <property type="entry name" value="UBC-like"/>
    <property type="match status" value="1"/>
</dbReference>
<evidence type="ECO:0008006" key="7">
    <source>
        <dbReference type="Google" id="ProtNLM"/>
    </source>
</evidence>
<sequence>MEYSSEEREMEAEALQSIYGEEIVSVKRSEENQPVSYEVNFQQSKTKIIFTLPGDFLVPLENYPNIAPSISVTQDNQPAYTELESLLYRIAQESCGEVMIYNLTEESKNWLKKMESSEKLMLSSQGEKNSPDNTANICKFFLEGKCRFGVKCLNKHGEGVQANSGVQNVEERSDSTNDSEKVKSAGKSVYNSGNKHHEKKEVVLNKKKPPMKTASDVISRIQWDEELSPKDFVVGYLDRFVGIVEKDFTDLSWEDLASVDHFVDLAIPRHRIQYFKYLGEIVWDKRERIDRVFGSTGSNETILEVKERISMPQNSDQEQVTEETVPDTGVVSNASELLKLKSVKEKNGPNYFIAIQISDEGIIENINKIQSMIHLELGQEAEYEVTPSQSLHITLLMLTLKNEDDIATAKSILKSIQPLLVSLLPLRHKLKINGLGQFHNRILYAKVDPDDRLLKIVQALKFKFEKAGISLEGNRDQFVPHLTITRGRSLTDELLRKLQELMKSNLQFGEQAVESLILFSRSLPKAIDGTHQKVSAVENSLKALSSTLPPKFCQYADYLFEKKEICEDERNKIKALFHSGNASEMDKGLAKLTELSNSFQDTGRVVIIMRGIPGSGKTHLVENSEEARESGGLTYCNSRQLFQKKGAIALDLCELNIAEAYCRSCFLDAMANLCPFVVVDGVYTKCWEYAVYKSLGQAFGYTCHVLEVRVSEPEDIKSCHQNCNSELQLKQLLGYVQDWEEDTTATIIKPWFTNLDHVTFTEKVSLKELLKNF</sequence>